<feature type="region of interest" description="Disordered" evidence="1">
    <location>
        <begin position="1"/>
        <end position="22"/>
    </location>
</feature>
<evidence type="ECO:0000313" key="3">
    <source>
        <dbReference type="Proteomes" id="UP000765509"/>
    </source>
</evidence>
<evidence type="ECO:0000313" key="2">
    <source>
        <dbReference type="EMBL" id="MBW0484050.1"/>
    </source>
</evidence>
<dbReference type="AlphaFoldDB" id="A0A9Q3CJQ1"/>
<dbReference type="EMBL" id="AVOT02007504">
    <property type="protein sequence ID" value="MBW0484050.1"/>
    <property type="molecule type" value="Genomic_DNA"/>
</dbReference>
<accession>A0A9Q3CJQ1</accession>
<sequence>MNQDINKSYNERQKIQPQTHGHVFGNALHLKEDIKPGGPMEIKYRSPSQYQDGDNMTYSEKEVLKQLPEATVAPKFSCVGEYDHMRLIDYVDLLFIDVHPH</sequence>
<organism evidence="2 3">
    <name type="scientific">Austropuccinia psidii MF-1</name>
    <dbReference type="NCBI Taxonomy" id="1389203"/>
    <lineage>
        <taxon>Eukaryota</taxon>
        <taxon>Fungi</taxon>
        <taxon>Dikarya</taxon>
        <taxon>Basidiomycota</taxon>
        <taxon>Pucciniomycotina</taxon>
        <taxon>Pucciniomycetes</taxon>
        <taxon>Pucciniales</taxon>
        <taxon>Sphaerophragmiaceae</taxon>
        <taxon>Austropuccinia</taxon>
    </lineage>
</organism>
<keyword evidence="3" id="KW-1185">Reference proteome</keyword>
<protein>
    <submittedName>
        <fullName evidence="2">Uncharacterized protein</fullName>
    </submittedName>
</protein>
<evidence type="ECO:0000256" key="1">
    <source>
        <dbReference type="SAM" id="MobiDB-lite"/>
    </source>
</evidence>
<name>A0A9Q3CJQ1_9BASI</name>
<reference evidence="2" key="1">
    <citation type="submission" date="2021-03" db="EMBL/GenBank/DDBJ databases">
        <title>Draft genome sequence of rust myrtle Austropuccinia psidii MF-1, a brazilian biotype.</title>
        <authorList>
            <person name="Quecine M.C."/>
            <person name="Pachon D.M.R."/>
            <person name="Bonatelli M.L."/>
            <person name="Correr F.H."/>
            <person name="Franceschini L.M."/>
            <person name="Leite T.F."/>
            <person name="Margarido G.R.A."/>
            <person name="Almeida C.A."/>
            <person name="Ferrarezi J.A."/>
            <person name="Labate C.A."/>
        </authorList>
    </citation>
    <scope>NUCLEOTIDE SEQUENCE</scope>
    <source>
        <strain evidence="2">MF-1</strain>
    </source>
</reference>
<gene>
    <name evidence="2" type="ORF">O181_023765</name>
</gene>
<dbReference type="Proteomes" id="UP000765509">
    <property type="component" value="Unassembled WGS sequence"/>
</dbReference>
<comment type="caution">
    <text evidence="2">The sequence shown here is derived from an EMBL/GenBank/DDBJ whole genome shotgun (WGS) entry which is preliminary data.</text>
</comment>
<proteinExistence type="predicted"/>